<dbReference type="AlphaFoldDB" id="A0A8S1JGE8"/>
<evidence type="ECO:0000259" key="1">
    <source>
        <dbReference type="Pfam" id="PF07699"/>
    </source>
</evidence>
<proteinExistence type="predicted"/>
<reference evidence="2" key="1">
    <citation type="submission" date="2020-12" db="EMBL/GenBank/DDBJ databases">
        <authorList>
            <person name="Iha C."/>
        </authorList>
    </citation>
    <scope>NUCLEOTIDE SEQUENCE</scope>
</reference>
<keyword evidence="3" id="KW-1185">Reference proteome</keyword>
<feature type="domain" description="Tyrosine-protein kinase ephrin type A/B receptor-like" evidence="1">
    <location>
        <begin position="112"/>
        <end position="160"/>
    </location>
</feature>
<comment type="caution">
    <text evidence="2">The sequence shown here is derived from an EMBL/GenBank/DDBJ whole genome shotgun (WGS) entry which is preliminary data.</text>
</comment>
<dbReference type="Gene3D" id="2.10.50.10">
    <property type="entry name" value="Tumor Necrosis Factor Receptor, subunit A, domain 2"/>
    <property type="match status" value="1"/>
</dbReference>
<evidence type="ECO:0000313" key="3">
    <source>
        <dbReference type="Proteomes" id="UP000708148"/>
    </source>
</evidence>
<dbReference type="Proteomes" id="UP000708148">
    <property type="component" value="Unassembled WGS sequence"/>
</dbReference>
<dbReference type="InterPro" id="IPR009030">
    <property type="entry name" value="Growth_fac_rcpt_cys_sf"/>
</dbReference>
<accession>A0A8S1JGE8</accession>
<sequence length="211" mass="23183">MVCVHNNSSVPLESATPRYNEVWRNLRYTERRTVFGKVDFDKWQQNKGNKYLTVQILRGNHSIGPTVVLPELFSSGHQFQFPGANIHKPLKCPAGQSATNNEFHPCKKCPPGRFSDVAGLDFCKDCGLSAYNPNAGATSCIPCPDLTRSTRRTAKSLGECVCQMGAYLIHPENMTCAKCPQGGICEGGSTPPYPRPGSWGVQNFRWAGTDS</sequence>
<dbReference type="InterPro" id="IPR011641">
    <property type="entry name" value="Tyr-kin_ephrin_A/B_rcpt-like"/>
</dbReference>
<dbReference type="OrthoDB" id="411672at2759"/>
<name>A0A8S1JGE8_9CHLO</name>
<organism evidence="2 3">
    <name type="scientific">Ostreobium quekettii</name>
    <dbReference type="NCBI Taxonomy" id="121088"/>
    <lineage>
        <taxon>Eukaryota</taxon>
        <taxon>Viridiplantae</taxon>
        <taxon>Chlorophyta</taxon>
        <taxon>core chlorophytes</taxon>
        <taxon>Ulvophyceae</taxon>
        <taxon>TCBD clade</taxon>
        <taxon>Bryopsidales</taxon>
        <taxon>Ostreobineae</taxon>
        <taxon>Ostreobiaceae</taxon>
        <taxon>Ostreobium</taxon>
    </lineage>
</organism>
<dbReference type="SMART" id="SM01411">
    <property type="entry name" value="Ephrin_rec_like"/>
    <property type="match status" value="1"/>
</dbReference>
<gene>
    <name evidence="2" type="ORF">OSTQU699_LOCUS10563</name>
</gene>
<dbReference type="EMBL" id="CAJHUC010003049">
    <property type="protein sequence ID" value="CAD7705208.1"/>
    <property type="molecule type" value="Genomic_DNA"/>
</dbReference>
<protein>
    <recommendedName>
        <fullName evidence="1">Tyrosine-protein kinase ephrin type A/B receptor-like domain-containing protein</fullName>
    </recommendedName>
</protein>
<dbReference type="SUPFAM" id="SSF57184">
    <property type="entry name" value="Growth factor receptor domain"/>
    <property type="match status" value="1"/>
</dbReference>
<evidence type="ECO:0000313" key="2">
    <source>
        <dbReference type="EMBL" id="CAD7705208.1"/>
    </source>
</evidence>
<dbReference type="Pfam" id="PF07699">
    <property type="entry name" value="Ephrin_rec_like"/>
    <property type="match status" value="1"/>
</dbReference>